<evidence type="ECO:0000256" key="7">
    <source>
        <dbReference type="ARBA" id="ARBA00022692"/>
    </source>
</evidence>
<sequence length="339" mass="38812">MTFGSYLRDRLSFLLLFAAVMAFVGLMMALTSVDIINVMYTLIVCCLMTAIYLIAGYFRRRPFYRELEDRVRERQPDVSVGWPAPLTAEQALFMDVLRLTQENHHEHTRKLQQEIKDHQDFILSWIHEVKLPISASRLLLERNSDEAQEELADRLEDELDKIDHYVEQALYFSRIDSFSRDYFLTEVLVPAVVKGSVKKYAKLFIARRIRFRLQEGDLSVHSDAKWLGFMIDQIMANALKYTPEGGEIAAGFEEDDREKRLTIADTGIGIAPEELARVFEKGFTGSNGRSRGAKSTGMGLYLARQMALKLGHDLSVQSEVGAGTRLTVHFPKFRTYLNV</sequence>
<accession>A0A7X0SQT7</accession>
<keyword evidence="11 14" id="KW-1133">Transmembrane helix</keyword>
<comment type="subcellular location">
    <subcellularLocation>
        <location evidence="2">Cell membrane</location>
        <topology evidence="2">Multi-pass membrane protein</topology>
    </subcellularLocation>
</comment>
<keyword evidence="13 14" id="KW-0472">Membrane</keyword>
<dbReference type="Pfam" id="PF02518">
    <property type="entry name" value="HATPase_c"/>
    <property type="match status" value="1"/>
</dbReference>
<keyword evidence="7 14" id="KW-0812">Transmembrane</keyword>
<dbReference type="PROSITE" id="PS50109">
    <property type="entry name" value="HIS_KIN"/>
    <property type="match status" value="1"/>
</dbReference>
<evidence type="ECO:0000256" key="1">
    <source>
        <dbReference type="ARBA" id="ARBA00000085"/>
    </source>
</evidence>
<dbReference type="InterPro" id="IPR036097">
    <property type="entry name" value="HisK_dim/P_sf"/>
</dbReference>
<dbReference type="InterPro" id="IPR003661">
    <property type="entry name" value="HisK_dim/P_dom"/>
</dbReference>
<evidence type="ECO:0000256" key="9">
    <source>
        <dbReference type="ARBA" id="ARBA00022777"/>
    </source>
</evidence>
<dbReference type="PANTHER" id="PTHR45453">
    <property type="entry name" value="PHOSPHATE REGULON SENSOR PROTEIN PHOR"/>
    <property type="match status" value="1"/>
</dbReference>
<protein>
    <recommendedName>
        <fullName evidence="3">histidine kinase</fullName>
        <ecNumber evidence="3">2.7.13.3</ecNumber>
    </recommendedName>
</protein>
<evidence type="ECO:0000259" key="15">
    <source>
        <dbReference type="PROSITE" id="PS50109"/>
    </source>
</evidence>
<evidence type="ECO:0000256" key="12">
    <source>
        <dbReference type="ARBA" id="ARBA00023012"/>
    </source>
</evidence>
<keyword evidence="8" id="KW-0547">Nucleotide-binding</keyword>
<dbReference type="InterPro" id="IPR050351">
    <property type="entry name" value="BphY/WalK/GraS-like"/>
</dbReference>
<evidence type="ECO:0000256" key="13">
    <source>
        <dbReference type="ARBA" id="ARBA00023136"/>
    </source>
</evidence>
<dbReference type="CDD" id="cd00082">
    <property type="entry name" value="HisKA"/>
    <property type="match status" value="1"/>
</dbReference>
<keyword evidence="5" id="KW-0597">Phosphoprotein</keyword>
<dbReference type="Gene3D" id="3.30.565.10">
    <property type="entry name" value="Histidine kinase-like ATPase, C-terminal domain"/>
    <property type="match status" value="1"/>
</dbReference>
<evidence type="ECO:0000313" key="17">
    <source>
        <dbReference type="Proteomes" id="UP000564644"/>
    </source>
</evidence>
<dbReference type="SUPFAM" id="SSF47384">
    <property type="entry name" value="Homodimeric domain of signal transducing histidine kinase"/>
    <property type="match status" value="1"/>
</dbReference>
<feature type="transmembrane region" description="Helical" evidence="14">
    <location>
        <begin position="12"/>
        <end position="32"/>
    </location>
</feature>
<dbReference type="SUPFAM" id="SSF55874">
    <property type="entry name" value="ATPase domain of HSP90 chaperone/DNA topoisomerase II/histidine kinase"/>
    <property type="match status" value="1"/>
</dbReference>
<dbReference type="EMBL" id="JACJVO010000033">
    <property type="protein sequence ID" value="MBB6734359.1"/>
    <property type="molecule type" value="Genomic_DNA"/>
</dbReference>
<keyword evidence="17" id="KW-1185">Reference proteome</keyword>
<dbReference type="GO" id="GO:0005886">
    <property type="term" value="C:plasma membrane"/>
    <property type="evidence" value="ECO:0007669"/>
    <property type="project" value="UniProtKB-SubCell"/>
</dbReference>
<dbReference type="Proteomes" id="UP000564644">
    <property type="component" value="Unassembled WGS sequence"/>
</dbReference>
<keyword evidence="12" id="KW-0902">Two-component regulatory system</keyword>
<evidence type="ECO:0000256" key="5">
    <source>
        <dbReference type="ARBA" id="ARBA00022553"/>
    </source>
</evidence>
<dbReference type="GO" id="GO:0016036">
    <property type="term" value="P:cellular response to phosphate starvation"/>
    <property type="evidence" value="ECO:0007669"/>
    <property type="project" value="TreeGrafter"/>
</dbReference>
<dbReference type="GO" id="GO:0005524">
    <property type="term" value="F:ATP binding"/>
    <property type="evidence" value="ECO:0007669"/>
    <property type="project" value="UniProtKB-KW"/>
</dbReference>
<dbReference type="InterPro" id="IPR003594">
    <property type="entry name" value="HATPase_dom"/>
</dbReference>
<dbReference type="GO" id="GO:0000155">
    <property type="term" value="F:phosphorelay sensor kinase activity"/>
    <property type="evidence" value="ECO:0007669"/>
    <property type="project" value="InterPro"/>
</dbReference>
<evidence type="ECO:0000256" key="8">
    <source>
        <dbReference type="ARBA" id="ARBA00022741"/>
    </source>
</evidence>
<keyword evidence="4" id="KW-1003">Cell membrane</keyword>
<feature type="transmembrane region" description="Helical" evidence="14">
    <location>
        <begin position="38"/>
        <end position="58"/>
    </location>
</feature>
<dbReference type="RefSeq" id="WP_185132024.1">
    <property type="nucleotide sequence ID" value="NZ_JACJVO010000033.1"/>
</dbReference>
<evidence type="ECO:0000256" key="6">
    <source>
        <dbReference type="ARBA" id="ARBA00022679"/>
    </source>
</evidence>
<dbReference type="InterPro" id="IPR036890">
    <property type="entry name" value="HATPase_C_sf"/>
</dbReference>
<dbReference type="InterPro" id="IPR005467">
    <property type="entry name" value="His_kinase_dom"/>
</dbReference>
<reference evidence="16 17" key="1">
    <citation type="submission" date="2020-08" db="EMBL/GenBank/DDBJ databases">
        <title>Cohnella phylogeny.</title>
        <authorList>
            <person name="Dunlap C."/>
        </authorList>
    </citation>
    <scope>NUCLEOTIDE SEQUENCE [LARGE SCALE GENOMIC DNA]</scope>
    <source>
        <strain evidence="16 17">CBP 2801</strain>
    </source>
</reference>
<dbReference type="GO" id="GO:0004721">
    <property type="term" value="F:phosphoprotein phosphatase activity"/>
    <property type="evidence" value="ECO:0007669"/>
    <property type="project" value="TreeGrafter"/>
</dbReference>
<keyword evidence="6" id="KW-0808">Transferase</keyword>
<dbReference type="InterPro" id="IPR004358">
    <property type="entry name" value="Sig_transdc_His_kin-like_C"/>
</dbReference>
<evidence type="ECO:0000313" key="16">
    <source>
        <dbReference type="EMBL" id="MBB6734359.1"/>
    </source>
</evidence>
<comment type="caution">
    <text evidence="16">The sequence shown here is derived from an EMBL/GenBank/DDBJ whole genome shotgun (WGS) entry which is preliminary data.</text>
</comment>
<evidence type="ECO:0000256" key="2">
    <source>
        <dbReference type="ARBA" id="ARBA00004651"/>
    </source>
</evidence>
<comment type="catalytic activity">
    <reaction evidence="1">
        <text>ATP + protein L-histidine = ADP + protein N-phospho-L-histidine.</text>
        <dbReference type="EC" id="2.7.13.3"/>
    </reaction>
</comment>
<evidence type="ECO:0000256" key="4">
    <source>
        <dbReference type="ARBA" id="ARBA00022475"/>
    </source>
</evidence>
<evidence type="ECO:0000256" key="10">
    <source>
        <dbReference type="ARBA" id="ARBA00022840"/>
    </source>
</evidence>
<dbReference type="SMART" id="SM00387">
    <property type="entry name" value="HATPase_c"/>
    <property type="match status" value="1"/>
</dbReference>
<gene>
    <name evidence="16" type="ORF">H7C18_25880</name>
</gene>
<dbReference type="AlphaFoldDB" id="A0A7X0SQT7"/>
<evidence type="ECO:0000256" key="11">
    <source>
        <dbReference type="ARBA" id="ARBA00022989"/>
    </source>
</evidence>
<feature type="domain" description="Histidine kinase" evidence="15">
    <location>
        <begin position="124"/>
        <end position="334"/>
    </location>
</feature>
<organism evidence="16 17">
    <name type="scientific">Cohnella zeiphila</name>
    <dbReference type="NCBI Taxonomy" id="2761120"/>
    <lineage>
        <taxon>Bacteria</taxon>
        <taxon>Bacillati</taxon>
        <taxon>Bacillota</taxon>
        <taxon>Bacilli</taxon>
        <taxon>Bacillales</taxon>
        <taxon>Paenibacillaceae</taxon>
        <taxon>Cohnella</taxon>
    </lineage>
</organism>
<proteinExistence type="predicted"/>
<name>A0A7X0SQT7_9BACL</name>
<keyword evidence="10" id="KW-0067">ATP-binding</keyword>
<keyword evidence="9 16" id="KW-0418">Kinase</keyword>
<dbReference type="PRINTS" id="PR00344">
    <property type="entry name" value="BCTRLSENSOR"/>
</dbReference>
<dbReference type="EC" id="2.7.13.3" evidence="3"/>
<evidence type="ECO:0000256" key="3">
    <source>
        <dbReference type="ARBA" id="ARBA00012438"/>
    </source>
</evidence>
<dbReference type="PANTHER" id="PTHR45453:SF2">
    <property type="entry name" value="HISTIDINE KINASE"/>
    <property type="match status" value="1"/>
</dbReference>
<evidence type="ECO:0000256" key="14">
    <source>
        <dbReference type="SAM" id="Phobius"/>
    </source>
</evidence>